<feature type="compositionally biased region" description="Basic and acidic residues" evidence="1">
    <location>
        <begin position="33"/>
        <end position="47"/>
    </location>
</feature>
<reference evidence="2 3" key="1">
    <citation type="journal article" date="2021" name="Elife">
        <title>Chloroplast acquisition without the gene transfer in kleptoplastic sea slugs, Plakobranchus ocellatus.</title>
        <authorList>
            <person name="Maeda T."/>
            <person name="Takahashi S."/>
            <person name="Yoshida T."/>
            <person name="Shimamura S."/>
            <person name="Takaki Y."/>
            <person name="Nagai Y."/>
            <person name="Toyoda A."/>
            <person name="Suzuki Y."/>
            <person name="Arimoto A."/>
            <person name="Ishii H."/>
            <person name="Satoh N."/>
            <person name="Nishiyama T."/>
            <person name="Hasebe M."/>
            <person name="Maruyama T."/>
            <person name="Minagawa J."/>
            <person name="Obokata J."/>
            <person name="Shigenobu S."/>
        </authorList>
    </citation>
    <scope>NUCLEOTIDE SEQUENCE [LARGE SCALE GENOMIC DNA]</scope>
</reference>
<comment type="caution">
    <text evidence="2">The sequence shown here is derived from an EMBL/GenBank/DDBJ whole genome shotgun (WGS) entry which is preliminary data.</text>
</comment>
<feature type="region of interest" description="Disordered" evidence="1">
    <location>
        <begin position="20"/>
        <end position="47"/>
    </location>
</feature>
<proteinExistence type="predicted"/>
<accession>A0AAV4ESN2</accession>
<keyword evidence="3" id="KW-1185">Reference proteome</keyword>
<evidence type="ECO:0000313" key="3">
    <source>
        <dbReference type="Proteomes" id="UP000762676"/>
    </source>
</evidence>
<feature type="non-terminal residue" evidence="2">
    <location>
        <position position="1"/>
    </location>
</feature>
<dbReference type="AlphaFoldDB" id="A0AAV4ESN2"/>
<sequence>GIVLVVVSVYQASRCPREVLGESGRKSPAVSTLKDEHSPRGQDGRDDCSYWCDMGRWH</sequence>
<organism evidence="2 3">
    <name type="scientific">Elysia marginata</name>
    <dbReference type="NCBI Taxonomy" id="1093978"/>
    <lineage>
        <taxon>Eukaryota</taxon>
        <taxon>Metazoa</taxon>
        <taxon>Spiralia</taxon>
        <taxon>Lophotrochozoa</taxon>
        <taxon>Mollusca</taxon>
        <taxon>Gastropoda</taxon>
        <taxon>Heterobranchia</taxon>
        <taxon>Euthyneura</taxon>
        <taxon>Panpulmonata</taxon>
        <taxon>Sacoglossa</taxon>
        <taxon>Placobranchoidea</taxon>
        <taxon>Plakobranchidae</taxon>
        <taxon>Elysia</taxon>
    </lineage>
</organism>
<protein>
    <submittedName>
        <fullName evidence="2">Uncharacterized protein</fullName>
    </submittedName>
</protein>
<evidence type="ECO:0000313" key="2">
    <source>
        <dbReference type="EMBL" id="GFR63974.1"/>
    </source>
</evidence>
<evidence type="ECO:0000256" key="1">
    <source>
        <dbReference type="SAM" id="MobiDB-lite"/>
    </source>
</evidence>
<dbReference type="EMBL" id="BMAT01007422">
    <property type="protein sequence ID" value="GFR63974.1"/>
    <property type="molecule type" value="Genomic_DNA"/>
</dbReference>
<dbReference type="Proteomes" id="UP000762676">
    <property type="component" value="Unassembled WGS sequence"/>
</dbReference>
<name>A0AAV4ESN2_9GAST</name>
<gene>
    <name evidence="2" type="ORF">ElyMa_003619900</name>
</gene>